<dbReference type="InterPro" id="IPR025847">
    <property type="entry name" value="MEDS_domain"/>
</dbReference>
<evidence type="ECO:0000256" key="1">
    <source>
        <dbReference type="ARBA" id="ARBA00022527"/>
    </source>
</evidence>
<evidence type="ECO:0000313" key="4">
    <source>
        <dbReference type="EMBL" id="GAA0530428.1"/>
    </source>
</evidence>
<keyword evidence="5" id="KW-1185">Reference proteome</keyword>
<dbReference type="Gene3D" id="3.30.565.10">
    <property type="entry name" value="Histidine kinase-like ATPase, C-terminal domain"/>
    <property type="match status" value="1"/>
</dbReference>
<sequence>MSTATGDVRTDERFAHPALFYSGRDEYLAGTLPFIEEGLRDGDPVAVAVPGPNLALLRDALGAAGERVEMLDMTEAGRNPGRIIPGVLRPFADDHPGRHVRIVGEPVWPGRSESEYPACVQHEALINLAFAGRAATILCPYDADNLTPEVLADACASHPMLIGPDGRRPSDRYDPHRIVETYNLPLPEPPATQARTVDASNLGEIRRWVTDRAKDLGLSGERLGDLELAATELATNSVAHGGGTGVVALWPQDGDLVCEVRDSGHITDPLAGRLPPDAERLGGRGLLLVNHLADLVRVCSDELGTTIRIHVRLP</sequence>
<dbReference type="CDD" id="cd16936">
    <property type="entry name" value="HATPase_RsbW-like"/>
    <property type="match status" value="1"/>
</dbReference>
<dbReference type="InterPro" id="IPR047718">
    <property type="entry name" value="RsbA-like_anti_sig"/>
</dbReference>
<keyword evidence="1" id="KW-0723">Serine/threonine-protein kinase</keyword>
<keyword evidence="4" id="KW-0808">Transferase</keyword>
<dbReference type="InterPro" id="IPR050267">
    <property type="entry name" value="Anti-sigma-factor_SerPK"/>
</dbReference>
<dbReference type="RefSeq" id="WP_009946722.1">
    <property type="nucleotide sequence ID" value="NZ_BAAAGS010000019.1"/>
</dbReference>
<evidence type="ECO:0000259" key="3">
    <source>
        <dbReference type="Pfam" id="PF14417"/>
    </source>
</evidence>
<reference evidence="4 5" key="1">
    <citation type="journal article" date="2019" name="Int. J. Syst. Evol. Microbiol.">
        <title>The Global Catalogue of Microorganisms (GCM) 10K type strain sequencing project: providing services to taxonomists for standard genome sequencing and annotation.</title>
        <authorList>
            <consortium name="The Broad Institute Genomics Platform"/>
            <consortium name="The Broad Institute Genome Sequencing Center for Infectious Disease"/>
            <person name="Wu L."/>
            <person name="Ma J."/>
        </authorList>
    </citation>
    <scope>NUCLEOTIDE SEQUENCE [LARGE SCALE GENOMIC DNA]</scope>
    <source>
        <strain evidence="4 5">JCM 10303</strain>
    </source>
</reference>
<dbReference type="Proteomes" id="UP001500729">
    <property type="component" value="Unassembled WGS sequence"/>
</dbReference>
<keyword evidence="4" id="KW-0418">Kinase</keyword>
<dbReference type="InterPro" id="IPR036890">
    <property type="entry name" value="HATPase_C_sf"/>
</dbReference>
<dbReference type="NCBIfam" id="NF041045">
    <property type="entry name" value="RsbA_anti_sig"/>
    <property type="match status" value="1"/>
</dbReference>
<protein>
    <submittedName>
        <fullName evidence="4">Sensor histidine kinase</fullName>
    </submittedName>
</protein>
<feature type="domain" description="Histidine kinase/HSP90-like ATPase" evidence="2">
    <location>
        <begin position="198"/>
        <end position="309"/>
    </location>
</feature>
<evidence type="ECO:0000313" key="5">
    <source>
        <dbReference type="Proteomes" id="UP001500729"/>
    </source>
</evidence>
<proteinExistence type="predicted"/>
<comment type="caution">
    <text evidence="4">The sequence shown here is derived from an EMBL/GenBank/DDBJ whole genome shotgun (WGS) entry which is preliminary data.</text>
</comment>
<name>A0ABN1CZT6_SACER</name>
<accession>A0ABN1CZT6</accession>
<feature type="domain" description="MEDS" evidence="3">
    <location>
        <begin position="16"/>
        <end position="159"/>
    </location>
</feature>
<dbReference type="Pfam" id="PF13581">
    <property type="entry name" value="HATPase_c_2"/>
    <property type="match status" value="1"/>
</dbReference>
<dbReference type="InterPro" id="IPR003594">
    <property type="entry name" value="HATPase_dom"/>
</dbReference>
<dbReference type="SUPFAM" id="SSF55874">
    <property type="entry name" value="ATPase domain of HSP90 chaperone/DNA topoisomerase II/histidine kinase"/>
    <property type="match status" value="1"/>
</dbReference>
<dbReference type="Pfam" id="PF14417">
    <property type="entry name" value="MEDS"/>
    <property type="match status" value="1"/>
</dbReference>
<dbReference type="PANTHER" id="PTHR35526:SF3">
    <property type="entry name" value="ANTI-SIGMA-F FACTOR RSBW"/>
    <property type="match status" value="1"/>
</dbReference>
<dbReference type="PANTHER" id="PTHR35526">
    <property type="entry name" value="ANTI-SIGMA-F FACTOR RSBW-RELATED"/>
    <property type="match status" value="1"/>
</dbReference>
<organism evidence="4 5">
    <name type="scientific">Saccharopolyspora erythraea</name>
    <name type="common">Streptomyces erythraeus</name>
    <dbReference type="NCBI Taxonomy" id="1836"/>
    <lineage>
        <taxon>Bacteria</taxon>
        <taxon>Bacillati</taxon>
        <taxon>Actinomycetota</taxon>
        <taxon>Actinomycetes</taxon>
        <taxon>Pseudonocardiales</taxon>
        <taxon>Pseudonocardiaceae</taxon>
        <taxon>Saccharopolyspora</taxon>
    </lineage>
</organism>
<gene>
    <name evidence="4" type="ORF">GCM10009533_32060</name>
</gene>
<evidence type="ECO:0000259" key="2">
    <source>
        <dbReference type="Pfam" id="PF13581"/>
    </source>
</evidence>
<dbReference type="EMBL" id="BAAAGS010000019">
    <property type="protein sequence ID" value="GAA0530428.1"/>
    <property type="molecule type" value="Genomic_DNA"/>
</dbReference>
<dbReference type="GO" id="GO:0016301">
    <property type="term" value="F:kinase activity"/>
    <property type="evidence" value="ECO:0007669"/>
    <property type="project" value="UniProtKB-KW"/>
</dbReference>